<name>A0A1M6NI58_9CLOT</name>
<dbReference type="STRING" id="1121302.SAMN02745163_02912"/>
<keyword evidence="4" id="KW-1185">Reference proteome</keyword>
<dbReference type="InterPro" id="IPR023796">
    <property type="entry name" value="Serpin_dom"/>
</dbReference>
<evidence type="ECO:0000259" key="2">
    <source>
        <dbReference type="Pfam" id="PF00079"/>
    </source>
</evidence>
<keyword evidence="1" id="KW-0812">Transmembrane</keyword>
<feature type="transmembrane region" description="Helical" evidence="1">
    <location>
        <begin position="7"/>
        <end position="25"/>
    </location>
</feature>
<evidence type="ECO:0000256" key="1">
    <source>
        <dbReference type="SAM" id="Phobius"/>
    </source>
</evidence>
<dbReference type="Pfam" id="PF00079">
    <property type="entry name" value="Serpin"/>
    <property type="match status" value="1"/>
</dbReference>
<dbReference type="AlphaFoldDB" id="A0A1M6NI58"/>
<dbReference type="OrthoDB" id="1953107at2"/>
<dbReference type="InterPro" id="IPR042178">
    <property type="entry name" value="Serpin_sf_1"/>
</dbReference>
<feature type="domain" description="Serpin" evidence="2">
    <location>
        <begin position="271"/>
        <end position="355"/>
    </location>
</feature>
<evidence type="ECO:0000313" key="3">
    <source>
        <dbReference type="EMBL" id="SHJ95294.1"/>
    </source>
</evidence>
<dbReference type="SUPFAM" id="SSF56574">
    <property type="entry name" value="Serpins"/>
    <property type="match status" value="1"/>
</dbReference>
<dbReference type="Gene3D" id="3.30.497.10">
    <property type="entry name" value="Antithrombin, subunit I, domain 2"/>
    <property type="match status" value="1"/>
</dbReference>
<evidence type="ECO:0000313" key="4">
    <source>
        <dbReference type="Proteomes" id="UP000184310"/>
    </source>
</evidence>
<organism evidence="3 4">
    <name type="scientific">Clostridium cavendishii DSM 21758</name>
    <dbReference type="NCBI Taxonomy" id="1121302"/>
    <lineage>
        <taxon>Bacteria</taxon>
        <taxon>Bacillati</taxon>
        <taxon>Bacillota</taxon>
        <taxon>Clostridia</taxon>
        <taxon>Eubacteriales</taxon>
        <taxon>Clostridiaceae</taxon>
        <taxon>Clostridium</taxon>
    </lineage>
</organism>
<dbReference type="InterPro" id="IPR023795">
    <property type="entry name" value="Serpin_CS"/>
</dbReference>
<reference evidence="3 4" key="1">
    <citation type="submission" date="2016-11" db="EMBL/GenBank/DDBJ databases">
        <authorList>
            <person name="Jaros S."/>
            <person name="Januszkiewicz K."/>
            <person name="Wedrychowicz H."/>
        </authorList>
    </citation>
    <scope>NUCLEOTIDE SEQUENCE [LARGE SCALE GENOMIC DNA]</scope>
    <source>
        <strain evidence="3 4">DSM 21758</strain>
    </source>
</reference>
<sequence length="365" mass="42457">MKKKSMAIVIVSIIITFCIWGYLYYIKTASFSNEEYKQAITKIDNKKNNMYVVLDVPMENKNMIWCGTFQMAWNELRDNMIKEDIILEGDNILVKELNKKNFTKNDIDENSYIAMVGYNKDGIVEKVNKALKDKFNEGGKWQVETVLNNPNDILAYAFLKKNVEFEYAFENLKDGVEFSDEKVQAFGIGDKTVRENKEALLNQIRILYYGGDDDFIISLKGKNPEDELILSKIPPQDTLNNTLKYALDHRKNDGEVYQVASLKIPKLNFDFKKNFTELEDKKVLNKGFEDYKISSAIQRTQFDLTEKGAELKSKGEISMKKSSLPISKPKNLIFDKPFLLYMKEKDKNRPYFVTWINNTDIMKKQ</sequence>
<keyword evidence="1" id="KW-1133">Transmembrane helix</keyword>
<keyword evidence="1" id="KW-0472">Membrane</keyword>
<gene>
    <name evidence="3" type="ORF">SAMN02745163_02912</name>
</gene>
<protein>
    <submittedName>
        <fullName evidence="3">Serpin (Serine protease inhibitor)</fullName>
    </submittedName>
</protein>
<dbReference type="PROSITE" id="PS00284">
    <property type="entry name" value="SERPIN"/>
    <property type="match status" value="1"/>
</dbReference>
<accession>A0A1M6NI58</accession>
<proteinExistence type="predicted"/>
<dbReference type="EMBL" id="FQZB01000012">
    <property type="protein sequence ID" value="SHJ95294.1"/>
    <property type="molecule type" value="Genomic_DNA"/>
</dbReference>
<dbReference type="Proteomes" id="UP000184310">
    <property type="component" value="Unassembled WGS sequence"/>
</dbReference>
<dbReference type="InterPro" id="IPR036186">
    <property type="entry name" value="Serpin_sf"/>
</dbReference>
<dbReference type="RefSeq" id="WP_072989215.1">
    <property type="nucleotide sequence ID" value="NZ_FQZB01000012.1"/>
</dbReference>